<comment type="caution">
    <text evidence="2">The sequence shown here is derived from an EMBL/GenBank/DDBJ whole genome shotgun (WGS) entry which is preliminary data.</text>
</comment>
<evidence type="ECO:0000256" key="1">
    <source>
        <dbReference type="SAM" id="Phobius"/>
    </source>
</evidence>
<dbReference type="Proteomes" id="UP001597249">
    <property type="component" value="Unassembled WGS sequence"/>
</dbReference>
<feature type="transmembrane region" description="Helical" evidence="1">
    <location>
        <begin position="104"/>
        <end position="124"/>
    </location>
</feature>
<keyword evidence="3" id="KW-1185">Reference proteome</keyword>
<keyword evidence="1" id="KW-1133">Transmembrane helix</keyword>
<reference evidence="3" key="1">
    <citation type="journal article" date="2019" name="Int. J. Syst. Evol. Microbiol.">
        <title>The Global Catalogue of Microorganisms (GCM) 10K type strain sequencing project: providing services to taxonomists for standard genome sequencing and annotation.</title>
        <authorList>
            <consortium name="The Broad Institute Genomics Platform"/>
            <consortium name="The Broad Institute Genome Sequencing Center for Infectious Disease"/>
            <person name="Wu L."/>
            <person name="Ma J."/>
        </authorList>
    </citation>
    <scope>NUCLEOTIDE SEQUENCE [LARGE SCALE GENOMIC DNA]</scope>
    <source>
        <strain evidence="3">CCM 8911</strain>
    </source>
</reference>
<proteinExistence type="predicted"/>
<evidence type="ECO:0000313" key="2">
    <source>
        <dbReference type="EMBL" id="MFD1392126.1"/>
    </source>
</evidence>
<dbReference type="PANTHER" id="PTHR38446">
    <property type="entry name" value="BLL0914 PROTEIN"/>
    <property type="match status" value="1"/>
</dbReference>
<evidence type="ECO:0000313" key="3">
    <source>
        <dbReference type="Proteomes" id="UP001597249"/>
    </source>
</evidence>
<dbReference type="PANTHER" id="PTHR38446:SF1">
    <property type="entry name" value="BLL0914 PROTEIN"/>
    <property type="match status" value="1"/>
</dbReference>
<feature type="transmembrane region" description="Helical" evidence="1">
    <location>
        <begin position="6"/>
        <end position="23"/>
    </location>
</feature>
<protein>
    <submittedName>
        <fullName evidence="2">DUF1304 domain-containing protein</fullName>
    </submittedName>
</protein>
<accession>A0ABW4B618</accession>
<sequence length="125" mass="13429">MLIWWLKALLVLVGIEHIGIAVLEMRGAPAKQASVFGMPLAFVKQPHAQIALANQGIYNLMLGASMLVSAFTMTNLAFVTVATILLIFLLVVGVYGAVTVTRRIYLVQVLPAVVGLVLVLLNLMA</sequence>
<keyword evidence="1" id="KW-0472">Membrane</keyword>
<dbReference type="Pfam" id="PF06993">
    <property type="entry name" value="DUF1304"/>
    <property type="match status" value="1"/>
</dbReference>
<gene>
    <name evidence="2" type="ORF">ACFQ3L_00785</name>
</gene>
<organism evidence="2 3">
    <name type="scientific">Lacticaseibacillus jixianensis</name>
    <dbReference type="NCBI Taxonomy" id="2486012"/>
    <lineage>
        <taxon>Bacteria</taxon>
        <taxon>Bacillati</taxon>
        <taxon>Bacillota</taxon>
        <taxon>Bacilli</taxon>
        <taxon>Lactobacillales</taxon>
        <taxon>Lactobacillaceae</taxon>
        <taxon>Lacticaseibacillus</taxon>
    </lineage>
</organism>
<dbReference type="InterPro" id="IPR009732">
    <property type="entry name" value="DUF1304"/>
</dbReference>
<name>A0ABW4B618_9LACO</name>
<feature type="transmembrane region" description="Helical" evidence="1">
    <location>
        <begin position="76"/>
        <end position="98"/>
    </location>
</feature>
<dbReference type="RefSeq" id="WP_379881862.1">
    <property type="nucleotide sequence ID" value="NZ_JBHTMO010000001.1"/>
</dbReference>
<keyword evidence="1" id="KW-0812">Transmembrane</keyword>
<dbReference type="EMBL" id="JBHTMO010000001">
    <property type="protein sequence ID" value="MFD1392126.1"/>
    <property type="molecule type" value="Genomic_DNA"/>
</dbReference>